<organism evidence="2 3">
    <name type="scientific">Deminuibacter soli</name>
    <dbReference type="NCBI Taxonomy" id="2291815"/>
    <lineage>
        <taxon>Bacteria</taxon>
        <taxon>Pseudomonadati</taxon>
        <taxon>Bacteroidota</taxon>
        <taxon>Chitinophagia</taxon>
        <taxon>Chitinophagales</taxon>
        <taxon>Chitinophagaceae</taxon>
        <taxon>Deminuibacter</taxon>
    </lineage>
</organism>
<dbReference type="SUPFAM" id="SSF54593">
    <property type="entry name" value="Glyoxalase/Bleomycin resistance protein/Dihydroxybiphenyl dioxygenase"/>
    <property type="match status" value="1"/>
</dbReference>
<evidence type="ECO:0000313" key="3">
    <source>
        <dbReference type="Proteomes" id="UP000261284"/>
    </source>
</evidence>
<dbReference type="EMBL" id="QTJU01000016">
    <property type="protein sequence ID" value="RFM25706.1"/>
    <property type="molecule type" value="Genomic_DNA"/>
</dbReference>
<dbReference type="InterPro" id="IPR029068">
    <property type="entry name" value="Glyas_Bleomycin-R_OHBP_Dase"/>
</dbReference>
<protein>
    <submittedName>
        <fullName evidence="2">Bleomycin resistance family protein</fullName>
    </submittedName>
</protein>
<evidence type="ECO:0000313" key="2">
    <source>
        <dbReference type="EMBL" id="RFM25706.1"/>
    </source>
</evidence>
<accession>A0A3E1NCJ6</accession>
<keyword evidence="3" id="KW-1185">Reference proteome</keyword>
<gene>
    <name evidence="2" type="ORF">DXN05_23640</name>
</gene>
<dbReference type="InterPro" id="IPR037523">
    <property type="entry name" value="VOC_core"/>
</dbReference>
<feature type="domain" description="VOC" evidence="1">
    <location>
        <begin position="2"/>
        <end position="116"/>
    </location>
</feature>
<proteinExistence type="predicted"/>
<evidence type="ECO:0000259" key="1">
    <source>
        <dbReference type="PROSITE" id="PS51819"/>
    </source>
</evidence>
<dbReference type="PROSITE" id="PS51819">
    <property type="entry name" value="VOC"/>
    <property type="match status" value="1"/>
</dbReference>
<dbReference type="Gene3D" id="3.10.180.10">
    <property type="entry name" value="2,3-Dihydroxybiphenyl 1,2-Dioxygenase, domain 1"/>
    <property type="match status" value="1"/>
</dbReference>
<dbReference type="OrthoDB" id="66829at2"/>
<dbReference type="AlphaFoldDB" id="A0A3E1NCJ6"/>
<reference evidence="2 3" key="1">
    <citation type="submission" date="2018-08" db="EMBL/GenBank/DDBJ databases">
        <title>Chitinophagaceae sp. K23C18032701, a novel bacterium isolated from forest soil.</title>
        <authorList>
            <person name="Wang C."/>
        </authorList>
    </citation>
    <scope>NUCLEOTIDE SEQUENCE [LARGE SCALE GENOMIC DNA]</scope>
    <source>
        <strain evidence="2 3">K23C18032701</strain>
    </source>
</reference>
<sequence>MKIISLTPVLYTADVRSTIDLYVGVLGFSCPFPDDNRATIHHGETAIMLSLPNAHLPFEKAHFTGSFYFRLHDVDALWEQLKDTTQVVYPIEDFPYGMREFAIYDNNGYILQFGQSLEEQHTATLD</sequence>
<dbReference type="InterPro" id="IPR004360">
    <property type="entry name" value="Glyas_Fos-R_dOase_dom"/>
</dbReference>
<dbReference type="RefSeq" id="WP_116849784.1">
    <property type="nucleotide sequence ID" value="NZ_QTJU01000016.1"/>
</dbReference>
<dbReference type="Pfam" id="PF00903">
    <property type="entry name" value="Glyoxalase"/>
    <property type="match status" value="1"/>
</dbReference>
<comment type="caution">
    <text evidence="2">The sequence shown here is derived from an EMBL/GenBank/DDBJ whole genome shotgun (WGS) entry which is preliminary data.</text>
</comment>
<name>A0A3E1NCJ6_9BACT</name>
<dbReference type="Proteomes" id="UP000261284">
    <property type="component" value="Unassembled WGS sequence"/>
</dbReference>